<dbReference type="PRINTS" id="PR00039">
    <property type="entry name" value="HTHLYSR"/>
</dbReference>
<comment type="caution">
    <text evidence="6">The sequence shown here is derived from an EMBL/GenBank/DDBJ whole genome shotgun (WGS) entry which is preliminary data.</text>
</comment>
<evidence type="ECO:0000256" key="3">
    <source>
        <dbReference type="ARBA" id="ARBA00023125"/>
    </source>
</evidence>
<dbReference type="PROSITE" id="PS50931">
    <property type="entry name" value="HTH_LYSR"/>
    <property type="match status" value="1"/>
</dbReference>
<dbReference type="InterPro" id="IPR036390">
    <property type="entry name" value="WH_DNA-bd_sf"/>
</dbReference>
<dbReference type="SUPFAM" id="SSF53850">
    <property type="entry name" value="Periplasmic binding protein-like II"/>
    <property type="match status" value="1"/>
</dbReference>
<accession>F5RER1</accession>
<dbReference type="eggNOG" id="COG0583">
    <property type="taxonomic scope" value="Bacteria"/>
</dbReference>
<evidence type="ECO:0000313" key="6">
    <source>
        <dbReference type="EMBL" id="EGK71392.1"/>
    </source>
</evidence>
<dbReference type="STRING" id="1000565.METUNv1_02786"/>
<evidence type="ECO:0000256" key="4">
    <source>
        <dbReference type="ARBA" id="ARBA00023163"/>
    </source>
</evidence>
<reference evidence="6 7" key="1">
    <citation type="journal article" date="2011" name="J. Bacteriol.">
        <title>Genome sequence of Methyloversatilis universalis FAM5T, a methylotrophic representative of the order Rhodocyclales.</title>
        <authorList>
            <person name="Kittichotirat W."/>
            <person name="Good N.M."/>
            <person name="Hall R."/>
            <person name="Bringel F."/>
            <person name="Lajus A."/>
            <person name="Medigue C."/>
            <person name="Smalley N.E."/>
            <person name="Beck D."/>
            <person name="Bumgarner R."/>
            <person name="Vuilleumier S."/>
            <person name="Kalyuzhnaya M.G."/>
        </authorList>
    </citation>
    <scope>NUCLEOTIDE SEQUENCE [LARGE SCALE GENOMIC DNA]</scope>
    <source>
        <strain evidence="7">ATCC BAA-1314 / JCM 13912 / FAM5</strain>
    </source>
</reference>
<dbReference type="Pfam" id="PF00126">
    <property type="entry name" value="HTH_1"/>
    <property type="match status" value="1"/>
</dbReference>
<dbReference type="InterPro" id="IPR005119">
    <property type="entry name" value="LysR_subst-bd"/>
</dbReference>
<dbReference type="GO" id="GO:0043565">
    <property type="term" value="F:sequence-specific DNA binding"/>
    <property type="evidence" value="ECO:0007669"/>
    <property type="project" value="TreeGrafter"/>
</dbReference>
<gene>
    <name evidence="6" type="ORF">METUNv1_02786</name>
</gene>
<evidence type="ECO:0000259" key="5">
    <source>
        <dbReference type="PROSITE" id="PS50931"/>
    </source>
</evidence>
<dbReference type="Gene3D" id="1.10.10.10">
    <property type="entry name" value="Winged helix-like DNA-binding domain superfamily/Winged helix DNA-binding domain"/>
    <property type="match status" value="1"/>
</dbReference>
<dbReference type="InterPro" id="IPR000847">
    <property type="entry name" value="LysR_HTH_N"/>
</dbReference>
<dbReference type="InterPro" id="IPR058163">
    <property type="entry name" value="LysR-type_TF_proteobact-type"/>
</dbReference>
<dbReference type="Gene3D" id="3.40.190.290">
    <property type="match status" value="1"/>
</dbReference>
<dbReference type="FunFam" id="1.10.10.10:FF:000001">
    <property type="entry name" value="LysR family transcriptional regulator"/>
    <property type="match status" value="1"/>
</dbReference>
<evidence type="ECO:0000256" key="2">
    <source>
        <dbReference type="ARBA" id="ARBA00023015"/>
    </source>
</evidence>
<protein>
    <submittedName>
        <fullName evidence="6">Transcriptional regulator LysR family</fullName>
    </submittedName>
</protein>
<dbReference type="PANTHER" id="PTHR30537:SF5">
    <property type="entry name" value="HTH-TYPE TRANSCRIPTIONAL ACTIVATOR TTDR-RELATED"/>
    <property type="match status" value="1"/>
</dbReference>
<comment type="similarity">
    <text evidence="1">Belongs to the LysR transcriptional regulatory family.</text>
</comment>
<dbReference type="GO" id="GO:0003700">
    <property type="term" value="F:DNA-binding transcription factor activity"/>
    <property type="evidence" value="ECO:0007669"/>
    <property type="project" value="InterPro"/>
</dbReference>
<dbReference type="SUPFAM" id="SSF46785">
    <property type="entry name" value="Winged helix' DNA-binding domain"/>
    <property type="match status" value="1"/>
</dbReference>
<organism evidence="6 7">
    <name type="scientific">Methyloversatilis universalis (strain ATCC BAA-1314 / DSM 25237 / JCM 13912 / CCUG 52030 / FAM5)</name>
    <dbReference type="NCBI Taxonomy" id="1000565"/>
    <lineage>
        <taxon>Bacteria</taxon>
        <taxon>Pseudomonadati</taxon>
        <taxon>Pseudomonadota</taxon>
        <taxon>Betaproteobacteria</taxon>
        <taxon>Nitrosomonadales</taxon>
        <taxon>Sterolibacteriaceae</taxon>
        <taxon>Methyloversatilis</taxon>
    </lineage>
</organism>
<dbReference type="AlphaFoldDB" id="F5RER1"/>
<dbReference type="RefSeq" id="WP_008062733.1">
    <property type="nucleotide sequence ID" value="NZ_AFHG01000052.1"/>
</dbReference>
<dbReference type="FunFam" id="3.40.190.290:FF:000001">
    <property type="entry name" value="Transcriptional regulator, LysR family"/>
    <property type="match status" value="1"/>
</dbReference>
<name>F5RER1_METUF</name>
<dbReference type="Pfam" id="PF03466">
    <property type="entry name" value="LysR_substrate"/>
    <property type="match status" value="1"/>
</dbReference>
<dbReference type="CDD" id="cd08479">
    <property type="entry name" value="PBP2_CrgA_like_9"/>
    <property type="match status" value="1"/>
</dbReference>
<dbReference type="PANTHER" id="PTHR30537">
    <property type="entry name" value="HTH-TYPE TRANSCRIPTIONAL REGULATOR"/>
    <property type="match status" value="1"/>
</dbReference>
<keyword evidence="7" id="KW-1185">Reference proteome</keyword>
<feature type="domain" description="HTH lysR-type" evidence="5">
    <location>
        <begin position="1"/>
        <end position="59"/>
    </location>
</feature>
<dbReference type="GO" id="GO:0006351">
    <property type="term" value="P:DNA-templated transcription"/>
    <property type="evidence" value="ECO:0007669"/>
    <property type="project" value="TreeGrafter"/>
</dbReference>
<evidence type="ECO:0000313" key="7">
    <source>
        <dbReference type="Proteomes" id="UP000005019"/>
    </source>
</evidence>
<keyword evidence="4" id="KW-0804">Transcription</keyword>
<dbReference type="Proteomes" id="UP000005019">
    <property type="component" value="Unassembled WGS sequence"/>
</dbReference>
<keyword evidence="2" id="KW-0805">Transcription regulation</keyword>
<dbReference type="OrthoDB" id="9786526at2"/>
<keyword evidence="3" id="KW-0238">DNA-binding</keyword>
<dbReference type="InterPro" id="IPR036388">
    <property type="entry name" value="WH-like_DNA-bd_sf"/>
</dbReference>
<evidence type="ECO:0000256" key="1">
    <source>
        <dbReference type="ARBA" id="ARBA00009437"/>
    </source>
</evidence>
<dbReference type="EMBL" id="AFHG01000052">
    <property type="protein sequence ID" value="EGK71392.1"/>
    <property type="molecule type" value="Genomic_DNA"/>
</dbReference>
<proteinExistence type="inferred from homology"/>
<sequence>MKDAADLLFFTTLARQPSLVAAAQQLGVTPPAVSRRLATLEARLGVRLLNRTTRRLSLTPEGERYLQDGERILRDIEALERGLSARGDAPAGLLRINASFGFGRRHVAPAVSDFVRQWPEVEVVLQLTDRPLDLEQHGLDLGIRFGPPPDGRVHAQRIAGNRRLLVAAPTYVAAHGEPDSPQALRGHRCIVIRENDDTFNIWTLSDGTREVRVKVDGPLSANHGEVAADWALAGHGIVLRSEWDVAPLLCDGRLVRVLAPWVGAAADIHAIWPPHHRQSARVRAFADFLAARFAAQRTTDGETATAW</sequence>